<dbReference type="SMART" id="SM00859">
    <property type="entry name" value="Semialdhyde_dh"/>
    <property type="match status" value="1"/>
</dbReference>
<keyword evidence="3 7" id="KW-0028">Amino-acid biosynthesis</keyword>
<dbReference type="HAMAP" id="MF_00150">
    <property type="entry name" value="ArgC_type1"/>
    <property type="match status" value="1"/>
</dbReference>
<reference evidence="10 11" key="2">
    <citation type="journal article" date="2012" name="Stand. Genomic Sci.">
        <title>Complete Genome Sequence of Clostridium clariflavum DSM 19732.</title>
        <authorList>
            <person name="Izquierdo J.A."/>
            <person name="Goodwin L."/>
            <person name="Davenport K.W."/>
            <person name="Teshima H."/>
            <person name="Bruce D."/>
            <person name="Detter C."/>
            <person name="Tapia R."/>
            <person name="Han S."/>
            <person name="Land M."/>
            <person name="Hauser L."/>
            <person name="Jeffries C.D."/>
            <person name="Han J."/>
            <person name="Pitluck S."/>
            <person name="Nolan M."/>
            <person name="Chen A."/>
            <person name="Huntemann M."/>
            <person name="Mavromatis K."/>
            <person name="Mikhailova N."/>
            <person name="Liolios K."/>
            <person name="Woyke T."/>
            <person name="Lynd L.R."/>
        </authorList>
    </citation>
    <scope>NUCLEOTIDE SEQUENCE [LARGE SCALE GENOMIC DNA]</scope>
    <source>
        <strain evidence="11">DSM 19732 / NBRC 101661 / EBR45</strain>
    </source>
</reference>
<dbReference type="InterPro" id="IPR050085">
    <property type="entry name" value="AGPR"/>
</dbReference>
<keyword evidence="11" id="KW-1185">Reference proteome</keyword>
<evidence type="ECO:0000313" key="10">
    <source>
        <dbReference type="EMBL" id="AEV67215.1"/>
    </source>
</evidence>
<dbReference type="Gene3D" id="3.40.50.720">
    <property type="entry name" value="NAD(P)-binding Rossmann-like Domain"/>
    <property type="match status" value="1"/>
</dbReference>
<dbReference type="InterPro" id="IPR000534">
    <property type="entry name" value="Semialdehyde_DH_NAD-bd"/>
</dbReference>
<dbReference type="SUPFAM" id="SSF55347">
    <property type="entry name" value="Glyceraldehyde-3-phosphate dehydrogenase-like, C-terminal domain"/>
    <property type="match status" value="1"/>
</dbReference>
<dbReference type="NCBIfam" id="TIGR01850">
    <property type="entry name" value="argC"/>
    <property type="match status" value="1"/>
</dbReference>
<dbReference type="AlphaFoldDB" id="G8LT11"/>
<keyword evidence="4 7" id="KW-0521">NADP</keyword>
<feature type="active site" evidence="7 8">
    <location>
        <position position="150"/>
    </location>
</feature>
<comment type="function">
    <text evidence="7">Catalyzes the NADPH-dependent reduction of N-acetyl-5-glutamyl phosphate to yield N-acetyl-L-glutamate 5-semialdehyde.</text>
</comment>
<dbReference type="RefSeq" id="WP_014253847.1">
    <property type="nucleotide sequence ID" value="NC_016627.1"/>
</dbReference>
<protein>
    <recommendedName>
        <fullName evidence="7">N-acetyl-gamma-glutamyl-phosphate reductase</fullName>
        <shortName evidence="7">AGPR</shortName>
        <ecNumber evidence="7">1.2.1.38</ecNumber>
    </recommendedName>
    <alternativeName>
        <fullName evidence="7">N-acetyl-glutamate semialdehyde dehydrogenase</fullName>
        <shortName evidence="7">NAGSA dehydrogenase</shortName>
    </alternativeName>
</protein>
<dbReference type="HOGENOM" id="CLU_006384_0_1_9"/>
<dbReference type="GO" id="GO:0003942">
    <property type="term" value="F:N-acetyl-gamma-glutamyl-phosphate reductase activity"/>
    <property type="evidence" value="ECO:0007669"/>
    <property type="project" value="UniProtKB-UniRule"/>
</dbReference>
<evidence type="ECO:0000256" key="3">
    <source>
        <dbReference type="ARBA" id="ARBA00022605"/>
    </source>
</evidence>
<evidence type="ECO:0000259" key="9">
    <source>
        <dbReference type="SMART" id="SM00859"/>
    </source>
</evidence>
<dbReference type="STRING" id="720554.Clocl_0493"/>
<dbReference type="GO" id="GO:0005737">
    <property type="term" value="C:cytoplasm"/>
    <property type="evidence" value="ECO:0007669"/>
    <property type="project" value="UniProtKB-SubCell"/>
</dbReference>
<comment type="similarity">
    <text evidence="7">Belongs to the NAGSA dehydrogenase family. Type 1 subfamily.</text>
</comment>
<dbReference type="InterPro" id="IPR058924">
    <property type="entry name" value="AGPR_dimerisation_dom"/>
</dbReference>
<dbReference type="UniPathway" id="UPA00068">
    <property type="reaction ID" value="UER00108"/>
</dbReference>
<evidence type="ECO:0000256" key="4">
    <source>
        <dbReference type="ARBA" id="ARBA00022857"/>
    </source>
</evidence>
<name>G8LT11_ACECE</name>
<dbReference type="PROSITE" id="PS01224">
    <property type="entry name" value="ARGC"/>
    <property type="match status" value="1"/>
</dbReference>
<dbReference type="KEGG" id="ccl:Clocl_0493"/>
<dbReference type="OrthoDB" id="9801289at2"/>
<feature type="domain" description="Semialdehyde dehydrogenase NAD-binding" evidence="9">
    <location>
        <begin position="3"/>
        <end position="142"/>
    </location>
</feature>
<dbReference type="Gene3D" id="3.30.360.10">
    <property type="entry name" value="Dihydrodipicolinate Reductase, domain 2"/>
    <property type="match status" value="1"/>
</dbReference>
<evidence type="ECO:0000256" key="2">
    <source>
        <dbReference type="ARBA" id="ARBA00022571"/>
    </source>
</evidence>
<dbReference type="EC" id="1.2.1.38" evidence="7"/>
<evidence type="ECO:0000256" key="1">
    <source>
        <dbReference type="ARBA" id="ARBA00004862"/>
    </source>
</evidence>
<dbReference type="InterPro" id="IPR023013">
    <property type="entry name" value="AGPR_AS"/>
</dbReference>
<dbReference type="GO" id="GO:0051287">
    <property type="term" value="F:NAD binding"/>
    <property type="evidence" value="ECO:0007669"/>
    <property type="project" value="InterPro"/>
</dbReference>
<evidence type="ECO:0000256" key="6">
    <source>
        <dbReference type="ARBA" id="ARBA00050557"/>
    </source>
</evidence>
<evidence type="ECO:0000256" key="7">
    <source>
        <dbReference type="HAMAP-Rule" id="MF_00150"/>
    </source>
</evidence>
<dbReference type="GO" id="GO:0006526">
    <property type="term" value="P:L-arginine biosynthetic process"/>
    <property type="evidence" value="ECO:0007669"/>
    <property type="project" value="UniProtKB-UniRule"/>
</dbReference>
<organism evidence="10 11">
    <name type="scientific">Acetivibrio clariflavus (strain DSM 19732 / NBRC 101661 / EBR45)</name>
    <name type="common">Clostridium clariflavum</name>
    <dbReference type="NCBI Taxonomy" id="720554"/>
    <lineage>
        <taxon>Bacteria</taxon>
        <taxon>Bacillati</taxon>
        <taxon>Bacillota</taxon>
        <taxon>Clostridia</taxon>
        <taxon>Eubacteriales</taxon>
        <taxon>Oscillospiraceae</taxon>
        <taxon>Acetivibrio</taxon>
    </lineage>
</organism>
<dbReference type="CDD" id="cd17895">
    <property type="entry name" value="AGPR_1_N"/>
    <property type="match status" value="1"/>
</dbReference>
<comment type="catalytic activity">
    <reaction evidence="6 7">
        <text>N-acetyl-L-glutamate 5-semialdehyde + phosphate + NADP(+) = N-acetyl-L-glutamyl 5-phosphate + NADPH + H(+)</text>
        <dbReference type="Rhea" id="RHEA:21588"/>
        <dbReference type="ChEBI" id="CHEBI:15378"/>
        <dbReference type="ChEBI" id="CHEBI:29123"/>
        <dbReference type="ChEBI" id="CHEBI:43474"/>
        <dbReference type="ChEBI" id="CHEBI:57783"/>
        <dbReference type="ChEBI" id="CHEBI:57936"/>
        <dbReference type="ChEBI" id="CHEBI:58349"/>
        <dbReference type="EC" id="1.2.1.38"/>
    </reaction>
</comment>
<dbReference type="eggNOG" id="COG0002">
    <property type="taxonomic scope" value="Bacteria"/>
</dbReference>
<evidence type="ECO:0000256" key="5">
    <source>
        <dbReference type="ARBA" id="ARBA00023002"/>
    </source>
</evidence>
<dbReference type="Pfam" id="PF22698">
    <property type="entry name" value="Semialdhyde_dhC_1"/>
    <property type="match status" value="1"/>
</dbReference>
<dbReference type="PANTHER" id="PTHR32338:SF10">
    <property type="entry name" value="N-ACETYL-GAMMA-GLUTAMYL-PHOSPHATE REDUCTASE, CHLOROPLASTIC-RELATED"/>
    <property type="match status" value="1"/>
</dbReference>
<comment type="subcellular location">
    <subcellularLocation>
        <location evidence="7">Cytoplasm</location>
    </subcellularLocation>
</comment>
<dbReference type="InterPro" id="IPR000706">
    <property type="entry name" value="AGPR_type-1"/>
</dbReference>
<sequence>MINVGIIGATGYVGIEIVRLLQNHPEINISTVVSQNFVGKKISDVYPNLRNVFDMECEELDIDKISDKADIFVTALPHGVSKEVIPKLVKKNKRIVDHSGDFRYKRVEVYEQWYNTKHGMPELLEISVYGLPELHREAIKSAQIVGNPGCYPTCSILGIAPLISNKLIDKNNIIIDAASGVSGAGRSSDLSYSFCECTENYKAYKVATHRHTSEIEQELSLLAGEDIFVSFTPHLAPMKRGMLSTIYANLTCEKSASELIELYREYYKNDCFVRILDEGILPETKHVAGSNYIDIGIVVDKRLNRVIVLSAIDNLGKGAAGQAVQVLNIMCGLPEHTGLLTPGLYL</sequence>
<accession>G8LT11</accession>
<dbReference type="Proteomes" id="UP000005435">
    <property type="component" value="Chromosome"/>
</dbReference>
<dbReference type="InterPro" id="IPR036291">
    <property type="entry name" value="NAD(P)-bd_dom_sf"/>
</dbReference>
<proteinExistence type="inferred from homology"/>
<dbReference type="CDD" id="cd23934">
    <property type="entry name" value="AGPR_1_C"/>
    <property type="match status" value="1"/>
</dbReference>
<reference evidence="11" key="1">
    <citation type="submission" date="2011-12" db="EMBL/GenBank/DDBJ databases">
        <title>Complete sequence of Clostridium clariflavum DSM 19732.</title>
        <authorList>
            <consortium name="US DOE Joint Genome Institute"/>
            <person name="Lucas S."/>
            <person name="Han J."/>
            <person name="Lapidus A."/>
            <person name="Cheng J.-F."/>
            <person name="Goodwin L."/>
            <person name="Pitluck S."/>
            <person name="Peters L."/>
            <person name="Teshima H."/>
            <person name="Detter J.C."/>
            <person name="Han C."/>
            <person name="Tapia R."/>
            <person name="Land M."/>
            <person name="Hauser L."/>
            <person name="Kyrpides N."/>
            <person name="Ivanova N."/>
            <person name="Pagani I."/>
            <person name="Kitzmiller T."/>
            <person name="Lynd L."/>
            <person name="Izquierdo J."/>
            <person name="Woyke T."/>
        </authorList>
    </citation>
    <scope>NUCLEOTIDE SEQUENCE [LARGE SCALE GENOMIC DNA]</scope>
    <source>
        <strain evidence="11">DSM 19732 / NBRC 101661 / EBR45</strain>
    </source>
</reference>
<keyword evidence="7" id="KW-0963">Cytoplasm</keyword>
<keyword evidence="2 7" id="KW-0055">Arginine biosynthesis</keyword>
<dbReference type="SUPFAM" id="SSF51735">
    <property type="entry name" value="NAD(P)-binding Rossmann-fold domains"/>
    <property type="match status" value="1"/>
</dbReference>
<dbReference type="Pfam" id="PF01118">
    <property type="entry name" value="Semialdhyde_dh"/>
    <property type="match status" value="1"/>
</dbReference>
<dbReference type="FunFam" id="3.30.360.10:FF:000014">
    <property type="entry name" value="N-acetyl-gamma-glutamyl-phosphate reductase"/>
    <property type="match status" value="1"/>
</dbReference>
<evidence type="ECO:0000256" key="8">
    <source>
        <dbReference type="PROSITE-ProRule" id="PRU10010"/>
    </source>
</evidence>
<dbReference type="EMBL" id="CP003065">
    <property type="protein sequence ID" value="AEV67215.1"/>
    <property type="molecule type" value="Genomic_DNA"/>
</dbReference>
<dbReference type="GO" id="GO:0070401">
    <property type="term" value="F:NADP+ binding"/>
    <property type="evidence" value="ECO:0007669"/>
    <property type="project" value="InterPro"/>
</dbReference>
<gene>
    <name evidence="7" type="primary">argC</name>
    <name evidence="10" type="ordered locus">Clocl_0493</name>
</gene>
<comment type="pathway">
    <text evidence="1 7">Amino-acid biosynthesis; L-arginine biosynthesis; N(2)-acetyl-L-ornithine from L-glutamate: step 3/4.</text>
</comment>
<keyword evidence="5 7" id="KW-0560">Oxidoreductase</keyword>
<dbReference type="PANTHER" id="PTHR32338">
    <property type="entry name" value="N-ACETYL-GAMMA-GLUTAMYL-PHOSPHATE REDUCTASE, CHLOROPLASTIC-RELATED-RELATED"/>
    <property type="match status" value="1"/>
</dbReference>
<evidence type="ECO:0000313" key="11">
    <source>
        <dbReference type="Proteomes" id="UP000005435"/>
    </source>
</evidence>